<keyword evidence="7 13" id="KW-0375">Hydrogen ion transport</keyword>
<evidence type="ECO:0000256" key="10">
    <source>
        <dbReference type="ARBA" id="ARBA00023121"/>
    </source>
</evidence>
<keyword evidence="12 13" id="KW-0066">ATP synthesis</keyword>
<dbReference type="CDD" id="cd18121">
    <property type="entry name" value="ATP-synt_Fo_c"/>
    <property type="match status" value="1"/>
</dbReference>
<evidence type="ECO:0000256" key="5">
    <source>
        <dbReference type="ARBA" id="ARBA00022547"/>
    </source>
</evidence>
<evidence type="ECO:0000256" key="4">
    <source>
        <dbReference type="ARBA" id="ARBA00022475"/>
    </source>
</evidence>
<evidence type="ECO:0000313" key="15">
    <source>
        <dbReference type="EMBL" id="AXE80220.1"/>
    </source>
</evidence>
<dbReference type="Pfam" id="PF00137">
    <property type="entry name" value="ATP-synt_C"/>
    <property type="match status" value="1"/>
</dbReference>
<evidence type="ECO:0000256" key="13">
    <source>
        <dbReference type="HAMAP-Rule" id="MF_01396"/>
    </source>
</evidence>
<dbReference type="InterPro" id="IPR020537">
    <property type="entry name" value="ATP_synth_F0_csu_DDCD_BS"/>
</dbReference>
<name>A0A2Z5JIP8_STRAR</name>
<reference evidence="15 16" key="1">
    <citation type="journal article" date="2018" name="Front. Microbiol.">
        <title>Genome Sequencing of Streptomyces atratus SCSIOZH16 and Activation Production of Nocardamine via Metabolic Engineering.</title>
        <authorList>
            <person name="Li Y."/>
            <person name="Zhang C."/>
            <person name="Liu C."/>
            <person name="Ju J."/>
            <person name="Ma J."/>
        </authorList>
    </citation>
    <scope>NUCLEOTIDE SEQUENCE [LARGE SCALE GENOMIC DNA]</scope>
    <source>
        <strain evidence="15 16">SCSIO_ZH16</strain>
    </source>
</reference>
<comment type="subcellular location">
    <subcellularLocation>
        <location evidence="13">Cell membrane</location>
        <topology evidence="13">Multi-pass membrane protein</topology>
    </subcellularLocation>
    <subcellularLocation>
        <location evidence="1">Membrane</location>
        <topology evidence="1">Multi-pass membrane protein</topology>
    </subcellularLocation>
</comment>
<dbReference type="OrthoDB" id="3183855at2"/>
<evidence type="ECO:0000259" key="14">
    <source>
        <dbReference type="Pfam" id="PF00137"/>
    </source>
</evidence>
<dbReference type="HAMAP" id="MF_01396">
    <property type="entry name" value="ATP_synth_c_bact"/>
    <property type="match status" value="1"/>
</dbReference>
<protein>
    <recommendedName>
        <fullName evidence="13">ATP synthase subunit c</fullName>
    </recommendedName>
    <alternativeName>
        <fullName evidence="13">ATP synthase F(0) sector subunit c</fullName>
    </alternativeName>
    <alternativeName>
        <fullName evidence="13">F-type ATPase subunit c</fullName>
        <shortName evidence="13">F-ATPase subunit c</shortName>
    </alternativeName>
    <alternativeName>
        <fullName evidence="13">Lipid-binding protein</fullName>
    </alternativeName>
</protein>
<dbReference type="InterPro" id="IPR035921">
    <property type="entry name" value="F/V-ATP_Csub_sf"/>
</dbReference>
<evidence type="ECO:0000256" key="3">
    <source>
        <dbReference type="ARBA" id="ARBA00022448"/>
    </source>
</evidence>
<evidence type="ECO:0000256" key="8">
    <source>
        <dbReference type="ARBA" id="ARBA00022989"/>
    </source>
</evidence>
<dbReference type="InterPro" id="IPR000454">
    <property type="entry name" value="ATP_synth_F0_csu"/>
</dbReference>
<evidence type="ECO:0000256" key="12">
    <source>
        <dbReference type="ARBA" id="ARBA00023310"/>
    </source>
</evidence>
<dbReference type="GO" id="GO:0008289">
    <property type="term" value="F:lipid binding"/>
    <property type="evidence" value="ECO:0007669"/>
    <property type="project" value="UniProtKB-KW"/>
</dbReference>
<keyword evidence="3 13" id="KW-0813">Transport</keyword>
<organism evidence="15 16">
    <name type="scientific">Streptomyces atratus</name>
    <dbReference type="NCBI Taxonomy" id="1893"/>
    <lineage>
        <taxon>Bacteria</taxon>
        <taxon>Bacillati</taxon>
        <taxon>Actinomycetota</taxon>
        <taxon>Actinomycetes</taxon>
        <taxon>Kitasatosporales</taxon>
        <taxon>Streptomycetaceae</taxon>
        <taxon>Streptomyces</taxon>
    </lineage>
</organism>
<keyword evidence="5 13" id="KW-0138">CF(0)</keyword>
<keyword evidence="11 13" id="KW-0472">Membrane</keyword>
<feature type="transmembrane region" description="Helical" evidence="13">
    <location>
        <begin position="60"/>
        <end position="80"/>
    </location>
</feature>
<evidence type="ECO:0000256" key="6">
    <source>
        <dbReference type="ARBA" id="ARBA00022692"/>
    </source>
</evidence>
<evidence type="ECO:0000256" key="1">
    <source>
        <dbReference type="ARBA" id="ARBA00004141"/>
    </source>
</evidence>
<comment type="function">
    <text evidence="13">Key component of the F(0) channel; it plays a direct role in translocation across the membrane. A homomeric c-ring of between 10-14 subunits forms the central stalk rotor element with the F(1) delta and epsilon subunits.</text>
</comment>
<dbReference type="Gene3D" id="1.20.20.10">
    <property type="entry name" value="F1F0 ATP synthase subunit C"/>
    <property type="match status" value="1"/>
</dbReference>
<proteinExistence type="inferred from homology"/>
<evidence type="ECO:0000256" key="11">
    <source>
        <dbReference type="ARBA" id="ARBA00023136"/>
    </source>
</evidence>
<dbReference type="InterPro" id="IPR002379">
    <property type="entry name" value="ATPase_proteolipid_c-like_dom"/>
</dbReference>
<dbReference type="PROSITE" id="PS00605">
    <property type="entry name" value="ATPASE_C"/>
    <property type="match status" value="1"/>
</dbReference>
<feature type="transmembrane region" description="Helical" evidence="13">
    <location>
        <begin position="20"/>
        <end position="39"/>
    </location>
</feature>
<dbReference type="RefSeq" id="WP_037689279.1">
    <property type="nucleotide sequence ID" value="NZ_BMRN01000001.1"/>
</dbReference>
<dbReference type="Proteomes" id="UP000252698">
    <property type="component" value="Chromosome"/>
</dbReference>
<keyword evidence="10 13" id="KW-0446">Lipid-binding</keyword>
<dbReference type="GO" id="GO:0045259">
    <property type="term" value="C:proton-transporting ATP synthase complex"/>
    <property type="evidence" value="ECO:0007669"/>
    <property type="project" value="UniProtKB-KW"/>
</dbReference>
<dbReference type="PANTHER" id="PTHR10031">
    <property type="entry name" value="ATP SYNTHASE LIPID-BINDING PROTEIN, MITOCHONDRIAL"/>
    <property type="match status" value="1"/>
</dbReference>
<keyword evidence="8 13" id="KW-1133">Transmembrane helix</keyword>
<dbReference type="KEGG" id="sata:C5746_28425"/>
<dbReference type="GO" id="GO:0005886">
    <property type="term" value="C:plasma membrane"/>
    <property type="evidence" value="ECO:0007669"/>
    <property type="project" value="UniProtKB-SubCell"/>
</dbReference>
<evidence type="ECO:0000256" key="2">
    <source>
        <dbReference type="ARBA" id="ARBA00006704"/>
    </source>
</evidence>
<dbReference type="EMBL" id="CP027306">
    <property type="protein sequence ID" value="AXE80220.1"/>
    <property type="molecule type" value="Genomic_DNA"/>
</dbReference>
<evidence type="ECO:0000256" key="7">
    <source>
        <dbReference type="ARBA" id="ARBA00022781"/>
    </source>
</evidence>
<feature type="domain" description="V-ATPase proteolipid subunit C-like" evidence="14">
    <location>
        <begin position="21"/>
        <end position="78"/>
    </location>
</feature>
<dbReference type="GO" id="GO:0033177">
    <property type="term" value="C:proton-transporting two-sector ATPase complex, proton-transporting domain"/>
    <property type="evidence" value="ECO:0007669"/>
    <property type="project" value="InterPro"/>
</dbReference>
<dbReference type="SUPFAM" id="SSF81333">
    <property type="entry name" value="F1F0 ATP synthase subunit C"/>
    <property type="match status" value="1"/>
</dbReference>
<dbReference type="InterPro" id="IPR038662">
    <property type="entry name" value="ATP_synth_F0_csu_sf"/>
</dbReference>
<gene>
    <name evidence="13" type="primary">atpE</name>
    <name evidence="15" type="ORF">C5746_28425</name>
</gene>
<feature type="site" description="Reversibly protonated during proton transport" evidence="13">
    <location>
        <position position="67"/>
    </location>
</feature>
<keyword evidence="6 13" id="KW-0812">Transmembrane</keyword>
<dbReference type="GO" id="GO:0046933">
    <property type="term" value="F:proton-transporting ATP synthase activity, rotational mechanism"/>
    <property type="evidence" value="ECO:0007669"/>
    <property type="project" value="UniProtKB-UniRule"/>
</dbReference>
<dbReference type="GeneID" id="95522329"/>
<evidence type="ECO:0000256" key="9">
    <source>
        <dbReference type="ARBA" id="ARBA00023065"/>
    </source>
</evidence>
<sequence length="83" mass="8321">MSALQTLAATSVEIKGNLGSIGYGLAAIGPGVGVGIIFGNGTQALARQPEAAGLIRANQILGFAFCEALALIGLVMPFVYPTS</sequence>
<dbReference type="PANTHER" id="PTHR10031:SF0">
    <property type="entry name" value="ATPASE PROTEIN 9"/>
    <property type="match status" value="1"/>
</dbReference>
<keyword evidence="4 13" id="KW-1003">Cell membrane</keyword>
<evidence type="ECO:0000313" key="16">
    <source>
        <dbReference type="Proteomes" id="UP000252698"/>
    </source>
</evidence>
<keyword evidence="9 13" id="KW-0406">Ion transport</keyword>
<comment type="function">
    <text evidence="13">F(1)F(0) ATP synthase produces ATP from ADP in the presence of a proton or sodium gradient. F-type ATPases consist of two structural domains, F(1) containing the extramembraneous catalytic core and F(0) containing the membrane proton channel, linked together by a central stalk and a peripheral stalk. During catalysis, ATP synthesis in the catalytic domain of F(1) is coupled via a rotary mechanism of the central stalk subunits to proton translocation.</text>
</comment>
<dbReference type="PRINTS" id="PR00124">
    <property type="entry name" value="ATPASEC"/>
</dbReference>
<dbReference type="FunFam" id="1.20.20.10:FF:000015">
    <property type="entry name" value="ATP synthase subunit c"/>
    <property type="match status" value="1"/>
</dbReference>
<dbReference type="AlphaFoldDB" id="A0A2Z5JIP8"/>
<accession>A0A2Z5JIP8</accession>
<comment type="similarity">
    <text evidence="2 13">Belongs to the ATPase C chain family.</text>
</comment>